<sequence>MNTLFGRRSKLLGSVARPLKTRQLLEQTRDLIRANAGIQLTQKSVEIFKTHLIHEHTSVDTRILVLVEFSRRAKIEENVAVLVDFLVGDRTLFEELLQSTEPKVKTHTCILIGNLADHSSVRDTVLLCEPCEPIVKLLRDSDFLVRDAALYALIKLCISADGVHVVMQPETLDLLVKLLDSRRQEERVKTCKLFCTLSEQQTSIPVLSSLNLPRRFVALTRESDVHLRRSATRALSIVCRSPPGAQAIAEAEVVPRLDKLLHSSDTLTRASACQIVGQLVMHKNLTDAILKIRAEERLVDLIDDPADDVCRSSAFALSNISQTIEGARAVANARAPERAVVHLRSTNIEQLRSWVCHIMMHLARHLETLPAVLKSRPCPSLLLLLSDRNTQLRQLSLGALSNISRWAEGAAAVVEAQVAAKAGQLLYDPETKIRAEACRVIGNLAIYDATAAAATSIEPYQRLVLFLSDPDDDIRRCAVYALAKISKRPDDAEAVVEAGGLHDCQPHLESPVLDIRKFTCELLGNVAQHEETLAWVISVDPCPQLVRMLSDTNIEIGRAAAAALAKMSMWPDGAAAVGAAKAVNAALPLLQSPDAQMERSIAEMFGNLVRHRQAIVSFATLSVGDLVANANVDDTGRIISENIRLRARDDSPLAPDLPQIFQTLGQLLGSTPHRRFASNLMQDLLVFLAVNPKDKDVGRYFPVFRVLMVGSASESLRGNPAVAVLAPASSGGGLDTSVRPIDILENISAAMDSEEVRADVGLAFCACWVLIQLARYQSR</sequence>
<dbReference type="AlphaFoldDB" id="A0AAD7FLW3"/>
<dbReference type="Proteomes" id="UP001221142">
    <property type="component" value="Unassembled WGS sequence"/>
</dbReference>
<organism evidence="2 3">
    <name type="scientific">Roridomyces roridus</name>
    <dbReference type="NCBI Taxonomy" id="1738132"/>
    <lineage>
        <taxon>Eukaryota</taxon>
        <taxon>Fungi</taxon>
        <taxon>Dikarya</taxon>
        <taxon>Basidiomycota</taxon>
        <taxon>Agaricomycotina</taxon>
        <taxon>Agaricomycetes</taxon>
        <taxon>Agaricomycetidae</taxon>
        <taxon>Agaricales</taxon>
        <taxon>Marasmiineae</taxon>
        <taxon>Mycenaceae</taxon>
        <taxon>Roridomyces</taxon>
    </lineage>
</organism>
<evidence type="ECO:0000313" key="2">
    <source>
        <dbReference type="EMBL" id="KAJ7627383.1"/>
    </source>
</evidence>
<dbReference type="EMBL" id="JARKIF010000011">
    <property type="protein sequence ID" value="KAJ7627383.1"/>
    <property type="molecule type" value="Genomic_DNA"/>
</dbReference>
<comment type="caution">
    <text evidence="2">The sequence shown here is derived from an EMBL/GenBank/DDBJ whole genome shotgun (WGS) entry which is preliminary data.</text>
</comment>
<protein>
    <submittedName>
        <fullName evidence="2">Armadillo-type protein</fullName>
    </submittedName>
</protein>
<dbReference type="SUPFAM" id="SSF48371">
    <property type="entry name" value="ARM repeat"/>
    <property type="match status" value="2"/>
</dbReference>
<name>A0AAD7FLW3_9AGAR</name>
<gene>
    <name evidence="2" type="ORF">FB45DRAFT_921227</name>
</gene>
<dbReference type="Gene3D" id="1.25.10.10">
    <property type="entry name" value="Leucine-rich Repeat Variant"/>
    <property type="match status" value="3"/>
</dbReference>
<dbReference type="InterPro" id="IPR011989">
    <property type="entry name" value="ARM-like"/>
</dbReference>
<dbReference type="PANTHER" id="PTHR15599:SF1">
    <property type="entry name" value="RADIAL SPOKE HEAD 14 HOMOLOG"/>
    <property type="match status" value="1"/>
</dbReference>
<dbReference type="Pfam" id="PF13513">
    <property type="entry name" value="HEAT_EZ"/>
    <property type="match status" value="1"/>
</dbReference>
<proteinExistence type="predicted"/>
<dbReference type="PROSITE" id="PS50176">
    <property type="entry name" value="ARM_REPEAT"/>
    <property type="match status" value="1"/>
</dbReference>
<accession>A0AAD7FLW3</accession>
<keyword evidence="3" id="KW-1185">Reference proteome</keyword>
<dbReference type="InterPro" id="IPR016024">
    <property type="entry name" value="ARM-type_fold"/>
</dbReference>
<dbReference type="PANTHER" id="PTHR15599">
    <property type="entry name" value="RTDR1"/>
    <property type="match status" value="1"/>
</dbReference>
<dbReference type="InterPro" id="IPR000225">
    <property type="entry name" value="Armadillo"/>
</dbReference>
<evidence type="ECO:0000256" key="1">
    <source>
        <dbReference type="PROSITE-ProRule" id="PRU00259"/>
    </source>
</evidence>
<reference evidence="2" key="1">
    <citation type="submission" date="2023-03" db="EMBL/GenBank/DDBJ databases">
        <title>Massive genome expansion in bonnet fungi (Mycena s.s.) driven by repeated elements and novel gene families across ecological guilds.</title>
        <authorList>
            <consortium name="Lawrence Berkeley National Laboratory"/>
            <person name="Harder C.B."/>
            <person name="Miyauchi S."/>
            <person name="Viragh M."/>
            <person name="Kuo A."/>
            <person name="Thoen E."/>
            <person name="Andreopoulos B."/>
            <person name="Lu D."/>
            <person name="Skrede I."/>
            <person name="Drula E."/>
            <person name="Henrissat B."/>
            <person name="Morin E."/>
            <person name="Kohler A."/>
            <person name="Barry K."/>
            <person name="LaButti K."/>
            <person name="Morin E."/>
            <person name="Salamov A."/>
            <person name="Lipzen A."/>
            <person name="Mereny Z."/>
            <person name="Hegedus B."/>
            <person name="Baldrian P."/>
            <person name="Stursova M."/>
            <person name="Weitz H."/>
            <person name="Taylor A."/>
            <person name="Grigoriev I.V."/>
            <person name="Nagy L.G."/>
            <person name="Martin F."/>
            <person name="Kauserud H."/>
        </authorList>
    </citation>
    <scope>NUCLEOTIDE SEQUENCE</scope>
    <source>
        <strain evidence="2">9284</strain>
    </source>
</reference>
<dbReference type="InterPro" id="IPR042856">
    <property type="entry name" value="RSP14"/>
</dbReference>
<dbReference type="SMART" id="SM00185">
    <property type="entry name" value="ARM"/>
    <property type="match status" value="7"/>
</dbReference>
<evidence type="ECO:0000313" key="3">
    <source>
        <dbReference type="Proteomes" id="UP001221142"/>
    </source>
</evidence>
<feature type="repeat" description="ARM" evidence="1">
    <location>
        <begin position="458"/>
        <end position="500"/>
    </location>
</feature>